<protein>
    <recommendedName>
        <fullName evidence="5">Lipoprotein</fullName>
    </recommendedName>
</protein>
<name>A0A1I1SM28_9BACT</name>
<feature type="compositionally biased region" description="Low complexity" evidence="1">
    <location>
        <begin position="97"/>
        <end position="109"/>
    </location>
</feature>
<organism evidence="3 4">
    <name type="scientific">Nannocystis exedens</name>
    <dbReference type="NCBI Taxonomy" id="54"/>
    <lineage>
        <taxon>Bacteria</taxon>
        <taxon>Pseudomonadati</taxon>
        <taxon>Myxococcota</taxon>
        <taxon>Polyangia</taxon>
        <taxon>Nannocystales</taxon>
        <taxon>Nannocystaceae</taxon>
        <taxon>Nannocystis</taxon>
    </lineage>
</organism>
<feature type="compositionally biased region" description="Low complexity" evidence="1">
    <location>
        <begin position="71"/>
        <end position="89"/>
    </location>
</feature>
<accession>A0A1I1SM28</accession>
<dbReference type="AlphaFoldDB" id="A0A1I1SM28"/>
<evidence type="ECO:0000313" key="3">
    <source>
        <dbReference type="EMBL" id="SFD47506.1"/>
    </source>
</evidence>
<feature type="signal peptide" evidence="2">
    <location>
        <begin position="1"/>
        <end position="22"/>
    </location>
</feature>
<feature type="region of interest" description="Disordered" evidence="1">
    <location>
        <begin position="27"/>
        <end position="130"/>
    </location>
</feature>
<keyword evidence="2" id="KW-0732">Signal</keyword>
<dbReference type="EMBL" id="FOMX01000002">
    <property type="protein sequence ID" value="SFD47506.1"/>
    <property type="molecule type" value="Genomic_DNA"/>
</dbReference>
<feature type="chain" id="PRO_5011652484" description="Lipoprotein" evidence="2">
    <location>
        <begin position="23"/>
        <end position="223"/>
    </location>
</feature>
<evidence type="ECO:0000313" key="4">
    <source>
        <dbReference type="Proteomes" id="UP000199400"/>
    </source>
</evidence>
<evidence type="ECO:0000256" key="1">
    <source>
        <dbReference type="SAM" id="MobiDB-lite"/>
    </source>
</evidence>
<feature type="compositionally biased region" description="Polar residues" evidence="1">
    <location>
        <begin position="51"/>
        <end position="70"/>
    </location>
</feature>
<dbReference type="Proteomes" id="UP000199400">
    <property type="component" value="Unassembled WGS sequence"/>
</dbReference>
<reference evidence="4" key="1">
    <citation type="submission" date="2016-10" db="EMBL/GenBank/DDBJ databases">
        <authorList>
            <person name="Varghese N."/>
            <person name="Submissions S."/>
        </authorList>
    </citation>
    <scope>NUCLEOTIDE SEQUENCE [LARGE SCALE GENOMIC DNA]</scope>
    <source>
        <strain evidence="4">ATCC 25963</strain>
    </source>
</reference>
<proteinExistence type="predicted"/>
<evidence type="ECO:0000256" key="2">
    <source>
        <dbReference type="SAM" id="SignalP"/>
    </source>
</evidence>
<sequence length="223" mass="22133">MRKTWLRHGVVASAVVLTAALAACGDSGGDTNSASGGNSQSQGTSDGSDATSEGTMSGTMSDSEPTDSGMSASGTGTTDVSGSGSDSETQGGGGSGNETEGMSSGTGQESQGGSGGSTSTSTGEVPGTTAEPVDCEAAQTKDECVMLGCLPIEGQAFEFDGAIWCLNDPFSFLGCLPQMGCDDAITTVCKGQNIYQLPSGCFPESFETCEPPPDPGMDGYPSC</sequence>
<evidence type="ECO:0008006" key="5">
    <source>
        <dbReference type="Google" id="ProtNLM"/>
    </source>
</evidence>
<feature type="compositionally biased region" description="Low complexity" evidence="1">
    <location>
        <begin position="117"/>
        <end position="129"/>
    </location>
</feature>
<keyword evidence="4" id="KW-1185">Reference proteome</keyword>
<dbReference type="PROSITE" id="PS51257">
    <property type="entry name" value="PROKAR_LIPOPROTEIN"/>
    <property type="match status" value="1"/>
</dbReference>
<gene>
    <name evidence="3" type="ORF">SAMN02745121_00128</name>
</gene>
<feature type="compositionally biased region" description="Low complexity" evidence="1">
    <location>
        <begin position="31"/>
        <end position="50"/>
    </location>
</feature>